<feature type="region of interest" description="Disordered" evidence="3">
    <location>
        <begin position="1"/>
        <end position="96"/>
    </location>
</feature>
<protein>
    <recommendedName>
        <fullName evidence="4">RRM domain-containing protein</fullName>
    </recommendedName>
</protein>
<keyword evidence="1 2" id="KW-0694">RNA-binding</keyword>
<dbReference type="SMART" id="SM00361">
    <property type="entry name" value="RRM_1"/>
    <property type="match status" value="1"/>
</dbReference>
<name>A0A8J2S8L0_9STRA</name>
<dbReference type="SUPFAM" id="SSF54928">
    <property type="entry name" value="RNA-binding domain, RBD"/>
    <property type="match status" value="1"/>
</dbReference>
<evidence type="ECO:0000259" key="4">
    <source>
        <dbReference type="PROSITE" id="PS50102"/>
    </source>
</evidence>
<evidence type="ECO:0000313" key="6">
    <source>
        <dbReference type="Proteomes" id="UP000789595"/>
    </source>
</evidence>
<dbReference type="GO" id="GO:0003723">
    <property type="term" value="F:RNA binding"/>
    <property type="evidence" value="ECO:0007669"/>
    <property type="project" value="UniProtKB-UniRule"/>
</dbReference>
<comment type="caution">
    <text evidence="5">The sequence shown here is derived from an EMBL/GenBank/DDBJ whole genome shotgun (WGS) entry which is preliminary data.</text>
</comment>
<feature type="region of interest" description="Disordered" evidence="3">
    <location>
        <begin position="172"/>
        <end position="201"/>
    </location>
</feature>
<dbReference type="InterPro" id="IPR003954">
    <property type="entry name" value="RRM_euk-type"/>
</dbReference>
<evidence type="ECO:0000313" key="5">
    <source>
        <dbReference type="EMBL" id="CAH0366042.1"/>
    </source>
</evidence>
<feature type="compositionally biased region" description="Basic and acidic residues" evidence="3">
    <location>
        <begin position="176"/>
        <end position="198"/>
    </location>
</feature>
<dbReference type="PANTHER" id="PTHR48027">
    <property type="entry name" value="HETEROGENEOUS NUCLEAR RIBONUCLEOPROTEIN 87F-RELATED"/>
    <property type="match status" value="1"/>
</dbReference>
<feature type="domain" description="RRM" evidence="4">
    <location>
        <begin position="199"/>
        <end position="272"/>
    </location>
</feature>
<dbReference type="Proteomes" id="UP000789595">
    <property type="component" value="Unassembled WGS sequence"/>
</dbReference>
<dbReference type="Gene3D" id="3.30.70.330">
    <property type="match status" value="2"/>
</dbReference>
<dbReference type="InterPro" id="IPR000504">
    <property type="entry name" value="RRM_dom"/>
</dbReference>
<gene>
    <name evidence="5" type="ORF">PECAL_1P25110</name>
</gene>
<sequence>MEEIRSGSRGRSRSPRGRSPPRGRSRSPPRRSRSPPRGRSPPRDRSRSRSRGRSPPRGRSRSPPRDGREPPSPREPRGEGEDAERKPRVPPEEEVGRQVYVGNLNFNTDKKMMEDAVGEYGKIRDIYMPADNDGRPRGFCFVTFEEKTQAEACALGMNGRELDGRVVRCNIARPRPTPDERRRRRDDYDRPRGRRPPDGRIFVEGLPDDIKERELDDLFYRYGRIDYIEIRRDRRRLEACICYFDRRDAAYAARETDGMRFERDKLRVDLER</sequence>
<dbReference type="SMART" id="SM00360">
    <property type="entry name" value="RRM"/>
    <property type="match status" value="2"/>
</dbReference>
<dbReference type="OrthoDB" id="439808at2759"/>
<reference evidence="5" key="1">
    <citation type="submission" date="2021-11" db="EMBL/GenBank/DDBJ databases">
        <authorList>
            <consortium name="Genoscope - CEA"/>
            <person name="William W."/>
        </authorList>
    </citation>
    <scope>NUCLEOTIDE SEQUENCE</scope>
</reference>
<dbReference type="Pfam" id="PF00076">
    <property type="entry name" value="RRM_1"/>
    <property type="match status" value="2"/>
</dbReference>
<dbReference type="CDD" id="cd00590">
    <property type="entry name" value="RRM_SF"/>
    <property type="match status" value="1"/>
</dbReference>
<feature type="domain" description="RRM" evidence="4">
    <location>
        <begin position="97"/>
        <end position="174"/>
    </location>
</feature>
<feature type="compositionally biased region" description="Basic and acidic residues" evidence="3">
    <location>
        <begin position="63"/>
        <end position="96"/>
    </location>
</feature>
<proteinExistence type="predicted"/>
<feature type="compositionally biased region" description="Basic residues" evidence="3">
    <location>
        <begin position="48"/>
        <end position="62"/>
    </location>
</feature>
<evidence type="ECO:0000256" key="2">
    <source>
        <dbReference type="PROSITE-ProRule" id="PRU00176"/>
    </source>
</evidence>
<accession>A0A8J2S8L0</accession>
<dbReference type="InterPro" id="IPR052462">
    <property type="entry name" value="SLIRP/GR-RBP-like"/>
</dbReference>
<organism evidence="5 6">
    <name type="scientific">Pelagomonas calceolata</name>
    <dbReference type="NCBI Taxonomy" id="35677"/>
    <lineage>
        <taxon>Eukaryota</taxon>
        <taxon>Sar</taxon>
        <taxon>Stramenopiles</taxon>
        <taxon>Ochrophyta</taxon>
        <taxon>Pelagophyceae</taxon>
        <taxon>Pelagomonadales</taxon>
        <taxon>Pelagomonadaceae</taxon>
        <taxon>Pelagomonas</taxon>
    </lineage>
</organism>
<feature type="compositionally biased region" description="Basic residues" evidence="3">
    <location>
        <begin position="8"/>
        <end position="36"/>
    </location>
</feature>
<dbReference type="PROSITE" id="PS50102">
    <property type="entry name" value="RRM"/>
    <property type="match status" value="2"/>
</dbReference>
<evidence type="ECO:0000256" key="1">
    <source>
        <dbReference type="ARBA" id="ARBA00022884"/>
    </source>
</evidence>
<evidence type="ECO:0000256" key="3">
    <source>
        <dbReference type="SAM" id="MobiDB-lite"/>
    </source>
</evidence>
<dbReference type="AlphaFoldDB" id="A0A8J2S8L0"/>
<keyword evidence="6" id="KW-1185">Reference proteome</keyword>
<dbReference type="InterPro" id="IPR035979">
    <property type="entry name" value="RBD_domain_sf"/>
</dbReference>
<dbReference type="InterPro" id="IPR012677">
    <property type="entry name" value="Nucleotide-bd_a/b_plait_sf"/>
</dbReference>
<dbReference type="EMBL" id="CAKKNE010000001">
    <property type="protein sequence ID" value="CAH0366042.1"/>
    <property type="molecule type" value="Genomic_DNA"/>
</dbReference>